<keyword evidence="1" id="KW-0812">Transmembrane</keyword>
<name>A0A7Y0QGI3_CELFI</name>
<dbReference type="NCBIfam" id="TIGR02532">
    <property type="entry name" value="IV_pilin_GFxxxE"/>
    <property type="match status" value="1"/>
</dbReference>
<organism evidence="2 3">
    <name type="scientific">Cellulomonas fimi</name>
    <dbReference type="NCBI Taxonomy" id="1708"/>
    <lineage>
        <taxon>Bacteria</taxon>
        <taxon>Bacillati</taxon>
        <taxon>Actinomycetota</taxon>
        <taxon>Actinomycetes</taxon>
        <taxon>Micrococcales</taxon>
        <taxon>Cellulomonadaceae</taxon>
        <taxon>Cellulomonas</taxon>
    </lineage>
</organism>
<proteinExistence type="predicted"/>
<comment type="caution">
    <text evidence="2">The sequence shown here is derived from an EMBL/GenBank/DDBJ whole genome shotgun (WGS) entry which is preliminary data.</text>
</comment>
<dbReference type="AlphaFoldDB" id="A0A7Y0QGI3"/>
<keyword evidence="1" id="KW-0472">Membrane</keyword>
<sequence>MSRLLSAIMARSVNATREAAQRERGLSLPELLVTMFLLGLISTMVLTLVVTVNRTFTRDRAATDSSTTAAIGMNELTRVIRSGTELRVQGQPLNDPVFVAAGNESVMLYAFIDTDEAVEPEPIKVRFSINGNRELVETRWAATPVSSGGKRYWVFPASTTPTSRVVTRQIPPRAGSEPYLFTFLKEDGTAWVPPASPSKDQLREIVAVTLTLKVQADVTARAEPVTLANSVGIPNLGISRVGP</sequence>
<dbReference type="InterPro" id="IPR012902">
    <property type="entry name" value="N_methyl_site"/>
</dbReference>
<feature type="transmembrane region" description="Helical" evidence="1">
    <location>
        <begin position="31"/>
        <end position="52"/>
    </location>
</feature>
<dbReference type="EMBL" id="JABCJJ010000009">
    <property type="protein sequence ID" value="NMR20161.1"/>
    <property type="molecule type" value="Genomic_DNA"/>
</dbReference>
<protein>
    <submittedName>
        <fullName evidence="2">Prepilin-type N-terminal cleavage/methylation domain-containing protein</fullName>
    </submittedName>
</protein>
<dbReference type="RefSeq" id="WP_169324531.1">
    <property type="nucleotide sequence ID" value="NZ_JABCJJ010000009.1"/>
</dbReference>
<keyword evidence="3" id="KW-1185">Reference proteome</keyword>
<dbReference type="PROSITE" id="PS00409">
    <property type="entry name" value="PROKAR_NTER_METHYL"/>
    <property type="match status" value="1"/>
</dbReference>
<dbReference type="Pfam" id="PF07963">
    <property type="entry name" value="N_methyl"/>
    <property type="match status" value="1"/>
</dbReference>
<dbReference type="Proteomes" id="UP000562124">
    <property type="component" value="Unassembled WGS sequence"/>
</dbReference>
<evidence type="ECO:0000256" key="1">
    <source>
        <dbReference type="SAM" id="Phobius"/>
    </source>
</evidence>
<reference evidence="2 3" key="1">
    <citation type="submission" date="2020-04" db="EMBL/GenBank/DDBJ databases">
        <title>Sequencing and Assembly of C. fimi.</title>
        <authorList>
            <person name="Ramsey A.R."/>
        </authorList>
    </citation>
    <scope>NUCLEOTIDE SEQUENCE [LARGE SCALE GENOMIC DNA]</scope>
    <source>
        <strain evidence="2 3">SB</strain>
    </source>
</reference>
<evidence type="ECO:0000313" key="3">
    <source>
        <dbReference type="Proteomes" id="UP000562124"/>
    </source>
</evidence>
<evidence type="ECO:0000313" key="2">
    <source>
        <dbReference type="EMBL" id="NMR20161.1"/>
    </source>
</evidence>
<accession>A0A7Y0QGI3</accession>
<gene>
    <name evidence="2" type="ORF">HIR71_08010</name>
</gene>
<keyword evidence="1" id="KW-1133">Transmembrane helix</keyword>